<sequence length="299" mass="31747">IPDINSTTTEPVTDPSTGEIPASSTVTTTTIVTDPITTEDPDSSTTKIEEHMSERPPLCNNGNTGPISVTLNAKCCATNLCNGPPPTTTSAASTESITTVIPVTTFPIIEVTMILPEPIETIPIINETNYENVTVPETTTFSPVEITMIIHKPIETIPFINETNYENVTVPETTTFSPIEITMIIPKPIETTPVVNETISVNVTVPETNLTTTPLTLKKNATIIKPAPEIPPLTILAPKTNHTNVTLAETNPETVTDPSTPSMEAESTTQEADSTAGSSSLNTGSGLLMILLIVASPCR</sequence>
<proteinExistence type="predicted"/>
<evidence type="ECO:0000256" key="1">
    <source>
        <dbReference type="SAM" id="MobiDB-lite"/>
    </source>
</evidence>
<feature type="compositionally biased region" description="Low complexity" evidence="1">
    <location>
        <begin position="25"/>
        <end position="36"/>
    </location>
</feature>
<feature type="compositionally biased region" description="Polar residues" evidence="1">
    <location>
        <begin position="249"/>
        <end position="273"/>
    </location>
</feature>
<reference evidence="3" key="1">
    <citation type="journal article" date="2008" name="Nat. Genet.">
        <title>The Pristionchus pacificus genome provides a unique perspective on nematode lifestyle and parasitism.</title>
        <authorList>
            <person name="Dieterich C."/>
            <person name="Clifton S.W."/>
            <person name="Schuster L.N."/>
            <person name="Chinwalla A."/>
            <person name="Delehaunty K."/>
            <person name="Dinkelacker I."/>
            <person name="Fulton L."/>
            <person name="Fulton R."/>
            <person name="Godfrey J."/>
            <person name="Minx P."/>
            <person name="Mitreva M."/>
            <person name="Roeseler W."/>
            <person name="Tian H."/>
            <person name="Witte H."/>
            <person name="Yang S.P."/>
            <person name="Wilson R.K."/>
            <person name="Sommer R.J."/>
        </authorList>
    </citation>
    <scope>NUCLEOTIDE SEQUENCE [LARGE SCALE GENOMIC DNA]</scope>
    <source>
        <strain evidence="3">PS312</strain>
    </source>
</reference>
<dbReference type="EnsemblMetazoa" id="PPA35346.1">
    <property type="protein sequence ID" value="PPA35346.1"/>
    <property type="gene ID" value="WBGene00273715"/>
</dbReference>
<name>A0A2A6B5L9_PRIPA</name>
<organism evidence="2 3">
    <name type="scientific">Pristionchus pacificus</name>
    <name type="common">Parasitic nematode worm</name>
    <dbReference type="NCBI Taxonomy" id="54126"/>
    <lineage>
        <taxon>Eukaryota</taxon>
        <taxon>Metazoa</taxon>
        <taxon>Ecdysozoa</taxon>
        <taxon>Nematoda</taxon>
        <taxon>Chromadorea</taxon>
        <taxon>Rhabditida</taxon>
        <taxon>Rhabditina</taxon>
        <taxon>Diplogasteromorpha</taxon>
        <taxon>Diplogasteroidea</taxon>
        <taxon>Neodiplogasteridae</taxon>
        <taxon>Pristionchus</taxon>
    </lineage>
</organism>
<feature type="compositionally biased region" description="Polar residues" evidence="1">
    <location>
        <begin position="1"/>
        <end position="16"/>
    </location>
</feature>
<gene>
    <name evidence="2" type="primary">WBGene00273715</name>
</gene>
<feature type="region of interest" description="Disordered" evidence="1">
    <location>
        <begin position="1"/>
        <end position="61"/>
    </location>
</feature>
<reference evidence="2" key="2">
    <citation type="submission" date="2022-06" db="UniProtKB">
        <authorList>
            <consortium name="EnsemblMetazoa"/>
        </authorList>
    </citation>
    <scope>IDENTIFICATION</scope>
    <source>
        <strain evidence="2">PS312</strain>
    </source>
</reference>
<protein>
    <submittedName>
        <fullName evidence="2">Uncharacterized protein</fullName>
    </submittedName>
</protein>
<dbReference type="AlphaFoldDB" id="A0A2A6B5L9"/>
<evidence type="ECO:0000313" key="2">
    <source>
        <dbReference type="EnsemblMetazoa" id="PPA35346.1"/>
    </source>
</evidence>
<dbReference type="Proteomes" id="UP000005239">
    <property type="component" value="Unassembled WGS sequence"/>
</dbReference>
<evidence type="ECO:0000313" key="3">
    <source>
        <dbReference type="Proteomes" id="UP000005239"/>
    </source>
</evidence>
<keyword evidence="3" id="KW-1185">Reference proteome</keyword>
<accession>A0A8R1UPE2</accession>
<accession>A0A2A6B5L9</accession>
<feature type="region of interest" description="Disordered" evidence="1">
    <location>
        <begin position="249"/>
        <end position="280"/>
    </location>
</feature>